<dbReference type="PANTHER" id="PTHR13260">
    <property type="entry name" value="ANAPHASE PROMOTING COMPLEX SUBUNIT 4 APC4"/>
    <property type="match status" value="1"/>
</dbReference>
<dbReference type="InterPro" id="IPR036322">
    <property type="entry name" value="WD40_repeat_dom_sf"/>
</dbReference>
<evidence type="ECO:0000256" key="2">
    <source>
        <dbReference type="ARBA" id="ARBA00022618"/>
    </source>
</evidence>
<keyword evidence="4" id="KW-0833">Ubl conjugation pathway</keyword>
<name>A0AAN9YJA0_9PEZI</name>
<dbReference type="GO" id="GO:0031145">
    <property type="term" value="P:anaphase-promoting complex-dependent catabolic process"/>
    <property type="evidence" value="ECO:0007669"/>
    <property type="project" value="InterPro"/>
</dbReference>
<protein>
    <recommendedName>
        <fullName evidence="1">Anaphase-promoting complex subunit 4</fullName>
    </recommendedName>
</protein>
<proteinExistence type="predicted"/>
<evidence type="ECO:0000256" key="3">
    <source>
        <dbReference type="ARBA" id="ARBA00022776"/>
    </source>
</evidence>
<dbReference type="PANTHER" id="PTHR13260:SF0">
    <property type="entry name" value="ANAPHASE-PROMOTING COMPLEX SUBUNIT 4"/>
    <property type="match status" value="1"/>
</dbReference>
<evidence type="ECO:0000313" key="9">
    <source>
        <dbReference type="Proteomes" id="UP001320420"/>
    </source>
</evidence>
<evidence type="ECO:0000259" key="6">
    <source>
        <dbReference type="Pfam" id="PF12894"/>
    </source>
</evidence>
<evidence type="ECO:0000256" key="1">
    <source>
        <dbReference type="ARBA" id="ARBA00016067"/>
    </source>
</evidence>
<dbReference type="SUPFAM" id="SSF50978">
    <property type="entry name" value="WD40 repeat-like"/>
    <property type="match status" value="1"/>
</dbReference>
<gene>
    <name evidence="8" type="ORF">SLS62_009178</name>
</gene>
<dbReference type="Pfam" id="PF12896">
    <property type="entry name" value="ANAPC4"/>
    <property type="match status" value="1"/>
</dbReference>
<feature type="domain" description="Anaphase-promoting complex subunit 4-like WD40" evidence="6">
    <location>
        <begin position="27"/>
        <end position="119"/>
    </location>
</feature>
<accession>A0AAN9YJA0</accession>
<dbReference type="InterPro" id="IPR024790">
    <property type="entry name" value="APC4_long_dom"/>
</dbReference>
<dbReference type="GO" id="GO:0005680">
    <property type="term" value="C:anaphase-promoting complex"/>
    <property type="evidence" value="ECO:0007669"/>
    <property type="project" value="InterPro"/>
</dbReference>
<keyword evidence="5" id="KW-0131">Cell cycle</keyword>
<sequence length="781" mass="86886">MTTKPIELKLFGDTETRLDPRPHQGLLTYNPSVELFARAAGPTSLQIWRSNGQVVAKASQRGERETVQALRWKADGQFLAVGWSDGVVRLMGLESSKAVHQMPVCDPAQSKITCIGWARNNAGKRSNIEVHPSIPAWKELSSRGHDLEDMKIVSDLPRDLTFLEIETALPKISPLPVSGGSGDDMFVFTTRASLEFLFRPFSPQDSDKVDVMIVGTNDGRIHLSIYDSFVIGSFNYTLPRSFGGSGPLQLISHASHPDLSTHTLVFQPSGGGNSKILYLVPMDLAFIYSSPENLSLLSSKTTTLQKLLRYLKQVQLHMIHEWQSTRELPSRFLNSISQTLKEAGTYGDMGIGQAMYHSVVTGHTFPEVKEWLVDQLAERGHKRWDKAVVFGLQTLRSLVHENFLPALERIGIILSRLLGIARFHESTDEIGFTSAQITKVADIVSCLMLVGHKVLLLVMEELDLFQSFSSWLRHEIDRLASSSSSDELTEQEATMEHGKILTYIQQYMLASPLQHYLSNIKPEDSDKDWQQAESGTSLLDTLDKQIKKQEAAQPHTGVFPQVEFLCRYLDSKANVVFEGIAEAEKRSVRFGQPAKIQLKRDIVKSDVRMSAAETPGALRGLTYTALTTEREESNVNGISGAVTTEVSCVTLGNGKVLDLKFLYDDSLLILWAVQDQPLRIVRIPHKADDLGYKPYKPGQAVVPHVLSNEEVTSAILNMLVPTEPGFVPVQMEVKEASSERGYIPPRVCLLGSDLQTYKVFVLPDDPFKEAAKNGEDDVTMQ</sequence>
<dbReference type="GO" id="GO:0034399">
    <property type="term" value="C:nuclear periphery"/>
    <property type="evidence" value="ECO:0007669"/>
    <property type="project" value="TreeGrafter"/>
</dbReference>
<dbReference type="GO" id="GO:0070979">
    <property type="term" value="P:protein K11-linked ubiquitination"/>
    <property type="evidence" value="ECO:0007669"/>
    <property type="project" value="TreeGrafter"/>
</dbReference>
<keyword evidence="9" id="KW-1185">Reference proteome</keyword>
<dbReference type="GO" id="GO:0051301">
    <property type="term" value="P:cell division"/>
    <property type="evidence" value="ECO:0007669"/>
    <property type="project" value="UniProtKB-KW"/>
</dbReference>
<evidence type="ECO:0000313" key="8">
    <source>
        <dbReference type="EMBL" id="KAK7747123.1"/>
    </source>
</evidence>
<dbReference type="AlphaFoldDB" id="A0AAN9YJA0"/>
<dbReference type="InterPro" id="IPR015943">
    <property type="entry name" value="WD40/YVTN_repeat-like_dom_sf"/>
</dbReference>
<dbReference type="InterPro" id="IPR024789">
    <property type="entry name" value="APC4"/>
</dbReference>
<reference evidence="8 9" key="1">
    <citation type="submission" date="2024-02" db="EMBL/GenBank/DDBJ databases">
        <title>De novo assembly and annotation of 12 fungi associated with fruit tree decline syndrome in Ontario, Canada.</title>
        <authorList>
            <person name="Sulman M."/>
            <person name="Ellouze W."/>
            <person name="Ilyukhin E."/>
        </authorList>
    </citation>
    <scope>NUCLEOTIDE SEQUENCE [LARGE SCALE GENOMIC DNA]</scope>
    <source>
        <strain evidence="8 9">M11/M66-122</strain>
    </source>
</reference>
<evidence type="ECO:0000256" key="4">
    <source>
        <dbReference type="ARBA" id="ARBA00022786"/>
    </source>
</evidence>
<evidence type="ECO:0000256" key="5">
    <source>
        <dbReference type="ARBA" id="ARBA00023306"/>
    </source>
</evidence>
<keyword evidence="2" id="KW-0132">Cell division</keyword>
<dbReference type="InterPro" id="IPR024977">
    <property type="entry name" value="Apc4-like_WD40_dom"/>
</dbReference>
<dbReference type="Pfam" id="PF12894">
    <property type="entry name" value="ANAPC4_WD40"/>
    <property type="match status" value="1"/>
</dbReference>
<comment type="caution">
    <text evidence="8">The sequence shown here is derived from an EMBL/GenBank/DDBJ whole genome shotgun (WGS) entry which is preliminary data.</text>
</comment>
<dbReference type="EMBL" id="JAKJXP020000093">
    <property type="protein sequence ID" value="KAK7747123.1"/>
    <property type="molecule type" value="Genomic_DNA"/>
</dbReference>
<dbReference type="Gene3D" id="2.130.10.10">
    <property type="entry name" value="YVTN repeat-like/Quinoprotein amine dehydrogenase"/>
    <property type="match status" value="1"/>
</dbReference>
<dbReference type="Proteomes" id="UP001320420">
    <property type="component" value="Unassembled WGS sequence"/>
</dbReference>
<evidence type="ECO:0000259" key="7">
    <source>
        <dbReference type="Pfam" id="PF12896"/>
    </source>
</evidence>
<organism evidence="8 9">
    <name type="scientific">Diatrype stigma</name>
    <dbReference type="NCBI Taxonomy" id="117547"/>
    <lineage>
        <taxon>Eukaryota</taxon>
        <taxon>Fungi</taxon>
        <taxon>Dikarya</taxon>
        <taxon>Ascomycota</taxon>
        <taxon>Pezizomycotina</taxon>
        <taxon>Sordariomycetes</taxon>
        <taxon>Xylariomycetidae</taxon>
        <taxon>Xylariales</taxon>
        <taxon>Diatrypaceae</taxon>
        <taxon>Diatrype</taxon>
    </lineage>
</organism>
<keyword evidence="3" id="KW-0498">Mitosis</keyword>
<feature type="domain" description="Anaphase-promoting complex subunit 4 long" evidence="7">
    <location>
        <begin position="278"/>
        <end position="481"/>
    </location>
</feature>